<dbReference type="EMBL" id="SNRY01002251">
    <property type="protein sequence ID" value="KAA6325990.1"/>
    <property type="molecule type" value="Genomic_DNA"/>
</dbReference>
<name>A0A5J4QYH2_9ZZZZ</name>
<protein>
    <submittedName>
        <fullName evidence="1">Uncharacterized protein</fullName>
    </submittedName>
</protein>
<evidence type="ECO:0000313" key="1">
    <source>
        <dbReference type="EMBL" id="KAA6325990.1"/>
    </source>
</evidence>
<gene>
    <name evidence="1" type="ORF">EZS27_024861</name>
</gene>
<proteinExistence type="predicted"/>
<organism evidence="1">
    <name type="scientific">termite gut metagenome</name>
    <dbReference type="NCBI Taxonomy" id="433724"/>
    <lineage>
        <taxon>unclassified sequences</taxon>
        <taxon>metagenomes</taxon>
        <taxon>organismal metagenomes</taxon>
    </lineage>
</organism>
<accession>A0A5J4QYH2</accession>
<reference evidence="1" key="1">
    <citation type="submission" date="2019-03" db="EMBL/GenBank/DDBJ databases">
        <title>Single cell metagenomics reveals metabolic interactions within the superorganism composed of flagellate Streblomastix strix and complex community of Bacteroidetes bacteria on its surface.</title>
        <authorList>
            <person name="Treitli S.C."/>
            <person name="Kolisko M."/>
            <person name="Husnik F."/>
            <person name="Keeling P."/>
            <person name="Hampl V."/>
        </authorList>
    </citation>
    <scope>NUCLEOTIDE SEQUENCE</scope>
    <source>
        <strain evidence="1">STM</strain>
    </source>
</reference>
<comment type="caution">
    <text evidence="1">The sequence shown here is derived from an EMBL/GenBank/DDBJ whole genome shotgun (WGS) entry which is preliminary data.</text>
</comment>
<dbReference type="AlphaFoldDB" id="A0A5J4QYH2"/>
<sequence length="84" mass="9411">MGKEQQASTANGEVAVNKVLIGILLKLRECEQEFYEQMEIIDKQNSEERDAEKEGKFYAGISDCMASVGYFIGDCAKPQQIICK</sequence>